<dbReference type="Pfam" id="PF13416">
    <property type="entry name" value="SBP_bac_8"/>
    <property type="match status" value="1"/>
</dbReference>
<dbReference type="SUPFAM" id="SSF53850">
    <property type="entry name" value="Periplasmic binding protein-like II"/>
    <property type="match status" value="1"/>
</dbReference>
<evidence type="ECO:0000256" key="2">
    <source>
        <dbReference type="ARBA" id="ARBA00008520"/>
    </source>
</evidence>
<comment type="subcellular location">
    <subcellularLocation>
        <location evidence="1">Cell envelope</location>
    </subcellularLocation>
</comment>
<dbReference type="GO" id="GO:0030313">
    <property type="term" value="C:cell envelope"/>
    <property type="evidence" value="ECO:0007669"/>
    <property type="project" value="UniProtKB-SubCell"/>
</dbReference>
<comment type="caution">
    <text evidence="6">The sequence shown here is derived from an EMBL/GenBank/DDBJ whole genome shotgun (WGS) entry which is preliminary data.</text>
</comment>
<reference evidence="6" key="2">
    <citation type="journal article" date="2021" name="PeerJ">
        <title>Extensive microbial diversity within the chicken gut microbiome revealed by metagenomics and culture.</title>
        <authorList>
            <person name="Gilroy R."/>
            <person name="Ravi A."/>
            <person name="Getino M."/>
            <person name="Pursley I."/>
            <person name="Horton D.L."/>
            <person name="Alikhan N.F."/>
            <person name="Baker D."/>
            <person name="Gharbi K."/>
            <person name="Hall N."/>
            <person name="Watson M."/>
            <person name="Adriaenssens E.M."/>
            <person name="Foster-Nyarko E."/>
            <person name="Jarju S."/>
            <person name="Secka A."/>
            <person name="Antonio M."/>
            <person name="Oren A."/>
            <person name="Chaudhuri R.R."/>
            <person name="La Ragione R."/>
            <person name="Hildebrand F."/>
            <person name="Pallen M.J."/>
        </authorList>
    </citation>
    <scope>NUCLEOTIDE SEQUENCE</scope>
    <source>
        <strain evidence="6">ChiHecec3B27-6122</strain>
    </source>
</reference>
<evidence type="ECO:0000313" key="7">
    <source>
        <dbReference type="Proteomes" id="UP000886876"/>
    </source>
</evidence>
<evidence type="ECO:0000256" key="4">
    <source>
        <dbReference type="ARBA" id="ARBA00022729"/>
    </source>
</evidence>
<reference evidence="6" key="1">
    <citation type="submission" date="2020-10" db="EMBL/GenBank/DDBJ databases">
        <authorList>
            <person name="Gilroy R."/>
        </authorList>
    </citation>
    <scope>NUCLEOTIDE SEQUENCE</scope>
    <source>
        <strain evidence="6">ChiHecec3B27-6122</strain>
    </source>
</reference>
<organism evidence="6 7">
    <name type="scientific">Candidatus Scatomorpha pullistercoris</name>
    <dbReference type="NCBI Taxonomy" id="2840929"/>
    <lineage>
        <taxon>Bacteria</taxon>
        <taxon>Bacillati</taxon>
        <taxon>Bacillota</taxon>
        <taxon>Clostridia</taxon>
        <taxon>Eubacteriales</taxon>
        <taxon>Candidatus Scatomorpha</taxon>
    </lineage>
</organism>
<protein>
    <submittedName>
        <fullName evidence="6">Extracellular solute-binding protein</fullName>
    </submittedName>
</protein>
<dbReference type="AlphaFoldDB" id="A0A9D1G407"/>
<evidence type="ECO:0000256" key="3">
    <source>
        <dbReference type="ARBA" id="ARBA00022448"/>
    </source>
</evidence>
<dbReference type="InterPro" id="IPR050490">
    <property type="entry name" value="Bact_solute-bd_prot1"/>
</dbReference>
<comment type="similarity">
    <text evidence="2">Belongs to the bacterial solute-binding protein 1 family.</text>
</comment>
<name>A0A9D1G407_9FIRM</name>
<feature type="signal peptide" evidence="5">
    <location>
        <begin position="1"/>
        <end position="27"/>
    </location>
</feature>
<accession>A0A9D1G407</accession>
<evidence type="ECO:0000256" key="1">
    <source>
        <dbReference type="ARBA" id="ARBA00004196"/>
    </source>
</evidence>
<keyword evidence="3" id="KW-0813">Transport</keyword>
<dbReference type="EMBL" id="DVJS01000066">
    <property type="protein sequence ID" value="HIS96915.1"/>
    <property type="molecule type" value="Genomic_DNA"/>
</dbReference>
<dbReference type="Proteomes" id="UP000886876">
    <property type="component" value="Unassembled WGS sequence"/>
</dbReference>
<dbReference type="PANTHER" id="PTHR43649:SF31">
    <property type="entry name" value="SN-GLYCEROL-3-PHOSPHATE-BINDING PERIPLASMIC PROTEIN UGPB"/>
    <property type="match status" value="1"/>
</dbReference>
<sequence>MKNRKRALALAGSAVLAVGLLAGCGTAAGGSGPTAGPGGGASEGTGSVWKAERLKIDGPDGYMSARTLVDGRLYFSSGGVWQDDGSISPEELWSAPLEGGKAEKLSGYSAPERPEGLEDYRVQINAIAPAKDGLWLYETVNGTRYELPEGFSGDEADKYEYAKEVTSSRLLLLDRDTAQEKLSVELDKALEAVKTAEQDAGESVNMSAMCSDAEGNLCVLYDQSAAALFDAQGEFLGAQAVPGWWDTALSLADGRAAIAGRGDEGHVLRPVDFKAKALGPDIALPRNADNVWSGGGGHSFSCVDGLYIYGLDAGTGKSTRLAGLLDCGIDANRLAGVYFDEGGELYCVVNDYDTEKSELYRLSELSAEEAAKLVTLRLACNYLSPSLSKAVLEFNTSSRSARIEVTDYSQYATDEDYSAGVTKLNTEILSGNVPDLFVTTDLPMARYAAKGLLKDIYELIDKDSELSRDSFMAPVLRAVETEGKLYSVAPGFGITTLVGKSEVVGREPGWTLAQMQEVVKAHPEAKYILGQGMTRSSVLDSMLRYGLDRYVDWQKGECSFNSPDFIDVLNFSQLFSEEFVYEELGVSPYQLMAEGRQLLMPYELRDFRDYQTCVAVTKGGATFKGYPTAEGVGNLITLSGDPLSISATCRNMDAAWSFVRGMLTEDYAKGAQYIDGLPLNRRAYDAAEAEAMKKDTWKDPDTGKEEELPAGTIGWGDFTIDFYAMTKEEAQGLRALIDSTTRTAAYDKNILDIINEELQAFTSNVKTAEQTAALIQDRVSLYVNEQR</sequence>
<dbReference type="InterPro" id="IPR006059">
    <property type="entry name" value="SBP"/>
</dbReference>
<dbReference type="PROSITE" id="PS51257">
    <property type="entry name" value="PROKAR_LIPOPROTEIN"/>
    <property type="match status" value="1"/>
</dbReference>
<evidence type="ECO:0000313" key="6">
    <source>
        <dbReference type="EMBL" id="HIS96915.1"/>
    </source>
</evidence>
<evidence type="ECO:0000256" key="5">
    <source>
        <dbReference type="SAM" id="SignalP"/>
    </source>
</evidence>
<dbReference type="Gene3D" id="3.40.190.10">
    <property type="entry name" value="Periplasmic binding protein-like II"/>
    <property type="match status" value="1"/>
</dbReference>
<proteinExistence type="inferred from homology"/>
<keyword evidence="4 5" id="KW-0732">Signal</keyword>
<feature type="chain" id="PRO_5039359654" evidence="5">
    <location>
        <begin position="28"/>
        <end position="787"/>
    </location>
</feature>
<gene>
    <name evidence="6" type="ORF">IAD42_02955</name>
</gene>
<dbReference type="PANTHER" id="PTHR43649">
    <property type="entry name" value="ARABINOSE-BINDING PROTEIN-RELATED"/>
    <property type="match status" value="1"/>
</dbReference>